<evidence type="ECO:0000256" key="1">
    <source>
        <dbReference type="ARBA" id="ARBA00009431"/>
    </source>
</evidence>
<evidence type="ECO:0000256" key="4">
    <source>
        <dbReference type="ARBA" id="ARBA00022801"/>
    </source>
</evidence>
<dbReference type="EC" id="3.4.16.-" evidence="6"/>
<dbReference type="AlphaFoldDB" id="A0A0F2LVP6"/>
<comment type="similarity">
    <text evidence="1 6">Belongs to the peptidase S10 family.</text>
</comment>
<dbReference type="PANTHER" id="PTHR11802:SF131">
    <property type="entry name" value="CARBOXYPEPTIDASE"/>
    <property type="match status" value="1"/>
</dbReference>
<dbReference type="InterPro" id="IPR001563">
    <property type="entry name" value="Peptidase_S10"/>
</dbReference>
<accession>A0A0F2LVP6</accession>
<dbReference type="InterPro" id="IPR029058">
    <property type="entry name" value="AB_hydrolase_fold"/>
</dbReference>
<proteinExistence type="inferred from homology"/>
<keyword evidence="4 6" id="KW-0378">Hydrolase</keyword>
<dbReference type="RefSeq" id="XP_016583241.1">
    <property type="nucleotide sequence ID" value="XM_016731746.1"/>
</dbReference>
<name>A0A0F2LVP6_SPOSC</name>
<reference evidence="7 8" key="1">
    <citation type="journal article" date="2014" name="BMC Genomics">
        <title>Comparative genomics of the major fungal agents of human and animal Sporotrichosis: Sporothrix schenckii and Sporothrix brasiliensis.</title>
        <authorList>
            <person name="Teixeira M.M."/>
            <person name="de Almeida L.G."/>
            <person name="Kubitschek-Barreira P."/>
            <person name="Alves F.L."/>
            <person name="Kioshima E.S."/>
            <person name="Abadio A.K."/>
            <person name="Fernandes L."/>
            <person name="Derengowski L.S."/>
            <person name="Ferreira K.S."/>
            <person name="Souza R.C."/>
            <person name="Ruiz J.C."/>
            <person name="de Andrade N.C."/>
            <person name="Paes H.C."/>
            <person name="Nicola A.M."/>
            <person name="Albuquerque P."/>
            <person name="Gerber A.L."/>
            <person name="Martins V.P."/>
            <person name="Peconick L.D."/>
            <person name="Neto A.V."/>
            <person name="Chaucanez C.B."/>
            <person name="Silva P.A."/>
            <person name="Cunha O.L."/>
            <person name="de Oliveira F.F."/>
            <person name="dos Santos T.C."/>
            <person name="Barros A.L."/>
            <person name="Soares M.A."/>
            <person name="de Oliveira L.M."/>
            <person name="Marini M.M."/>
            <person name="Villalobos-Duno H."/>
            <person name="Cunha M.M."/>
            <person name="de Hoog S."/>
            <person name="da Silveira J.F."/>
            <person name="Henrissat B."/>
            <person name="Nino-Vega G.A."/>
            <person name="Cisalpino P.S."/>
            <person name="Mora-Montes H.M."/>
            <person name="Almeida S.R."/>
            <person name="Stajich J.E."/>
            <person name="Lopes-Bezerra L.M."/>
            <person name="Vasconcelos A.T."/>
            <person name="Felipe M.S."/>
        </authorList>
    </citation>
    <scope>NUCLEOTIDE SEQUENCE [LARGE SCALE GENOMIC DNA]</scope>
    <source>
        <strain evidence="7 8">1099-18</strain>
    </source>
</reference>
<evidence type="ECO:0000313" key="7">
    <source>
        <dbReference type="EMBL" id="KJR80565.1"/>
    </source>
</evidence>
<dbReference type="GO" id="GO:0000324">
    <property type="term" value="C:fungal-type vacuole"/>
    <property type="evidence" value="ECO:0007669"/>
    <property type="project" value="TreeGrafter"/>
</dbReference>
<dbReference type="PROSITE" id="PS00131">
    <property type="entry name" value="CARBOXYPEPT_SER_SER"/>
    <property type="match status" value="1"/>
</dbReference>
<dbReference type="Pfam" id="PF00450">
    <property type="entry name" value="Peptidase_S10"/>
    <property type="match status" value="1"/>
</dbReference>
<evidence type="ECO:0000256" key="5">
    <source>
        <dbReference type="ARBA" id="ARBA00023180"/>
    </source>
</evidence>
<dbReference type="EMBL" id="AXCR01000012">
    <property type="protein sequence ID" value="KJR80565.1"/>
    <property type="molecule type" value="Genomic_DNA"/>
</dbReference>
<evidence type="ECO:0000256" key="6">
    <source>
        <dbReference type="RuleBase" id="RU361156"/>
    </source>
</evidence>
<dbReference type="KEGG" id="ssck:SPSK_04989"/>
<dbReference type="GO" id="GO:0006508">
    <property type="term" value="P:proteolysis"/>
    <property type="evidence" value="ECO:0007669"/>
    <property type="project" value="UniProtKB-KW"/>
</dbReference>
<evidence type="ECO:0000313" key="8">
    <source>
        <dbReference type="Proteomes" id="UP000033710"/>
    </source>
</evidence>
<dbReference type="PRINTS" id="PR00724">
    <property type="entry name" value="CRBOXYPTASEC"/>
</dbReference>
<feature type="signal peptide" evidence="6">
    <location>
        <begin position="1"/>
        <end position="20"/>
    </location>
</feature>
<dbReference type="GO" id="GO:0004185">
    <property type="term" value="F:serine-type carboxypeptidase activity"/>
    <property type="evidence" value="ECO:0007669"/>
    <property type="project" value="UniProtKB-UniRule"/>
</dbReference>
<reference evidence="7 8" key="2">
    <citation type="journal article" date="2015" name="Eukaryot. Cell">
        <title>Asexual propagation of a virulent clone complex in a human and feline outbreak of sporotrichosis.</title>
        <authorList>
            <person name="Teixeira Mde M."/>
            <person name="Rodrigues A.M."/>
            <person name="Tsui C.K."/>
            <person name="de Almeida L.G."/>
            <person name="Van Diepeningen A.D."/>
            <person name="van den Ende B.G."/>
            <person name="Fernandes G.F."/>
            <person name="Kano R."/>
            <person name="Hamelin R.C."/>
            <person name="Lopes-Bezerra L.M."/>
            <person name="Vasconcelos A.T."/>
            <person name="de Hoog S."/>
            <person name="de Camargo Z.P."/>
            <person name="Felipe M.S."/>
        </authorList>
    </citation>
    <scope>NUCLEOTIDE SEQUENCE [LARGE SCALE GENOMIC DNA]</scope>
    <source>
        <strain evidence="7 8">1099-18</strain>
    </source>
</reference>
<comment type="caution">
    <text evidence="7">The sequence shown here is derived from an EMBL/GenBank/DDBJ whole genome shotgun (WGS) entry which is preliminary data.</text>
</comment>
<feature type="chain" id="PRO_5006515659" description="Carboxypeptidase" evidence="6">
    <location>
        <begin position="21"/>
        <end position="597"/>
    </location>
</feature>
<keyword evidence="5" id="KW-0325">Glycoprotein</keyword>
<dbReference type="OrthoDB" id="443318at2759"/>
<organism evidence="7 8">
    <name type="scientific">Sporothrix schenckii 1099-18</name>
    <dbReference type="NCBI Taxonomy" id="1397361"/>
    <lineage>
        <taxon>Eukaryota</taxon>
        <taxon>Fungi</taxon>
        <taxon>Dikarya</taxon>
        <taxon>Ascomycota</taxon>
        <taxon>Pezizomycotina</taxon>
        <taxon>Sordariomycetes</taxon>
        <taxon>Sordariomycetidae</taxon>
        <taxon>Ophiostomatales</taxon>
        <taxon>Ophiostomataceae</taxon>
        <taxon>Sporothrix</taxon>
    </lineage>
</organism>
<evidence type="ECO:0000256" key="3">
    <source>
        <dbReference type="ARBA" id="ARBA00022670"/>
    </source>
</evidence>
<keyword evidence="3 6" id="KW-0645">Protease</keyword>
<dbReference type="VEuPathDB" id="FungiDB:SPSK_04989"/>
<keyword evidence="6" id="KW-0732">Signal</keyword>
<dbReference type="InterPro" id="IPR018202">
    <property type="entry name" value="Ser_caboxypep_ser_AS"/>
</dbReference>
<dbReference type="PANTHER" id="PTHR11802">
    <property type="entry name" value="SERINE PROTEASE FAMILY S10 SERINE CARBOXYPEPTIDASE"/>
    <property type="match status" value="1"/>
</dbReference>
<gene>
    <name evidence="7" type="ORF">SPSK_04989</name>
</gene>
<dbReference type="GeneID" id="27667023"/>
<keyword evidence="2 6" id="KW-0121">Carboxypeptidase</keyword>
<dbReference type="MEROPS" id="S10.016"/>
<protein>
    <recommendedName>
        <fullName evidence="6">Carboxypeptidase</fullName>
        <ecNumber evidence="6">3.4.16.-</ecNumber>
    </recommendedName>
</protein>
<dbReference type="Gene3D" id="3.40.50.1820">
    <property type="entry name" value="alpha/beta hydrolase"/>
    <property type="match status" value="1"/>
</dbReference>
<dbReference type="Proteomes" id="UP000033710">
    <property type="component" value="Unassembled WGS sequence"/>
</dbReference>
<evidence type="ECO:0000256" key="2">
    <source>
        <dbReference type="ARBA" id="ARBA00022645"/>
    </source>
</evidence>
<dbReference type="SUPFAM" id="SSF53474">
    <property type="entry name" value="alpha/beta-Hydrolases"/>
    <property type="match status" value="1"/>
</dbReference>
<sequence length="597" mass="65393">MVMFCTTLILTLCTTGLIKGAFTSYVSIVSQGVHDVASNDSFSKLTLSETTSVRYRKPGLICETTAGVQEFVGFVDLNDNSGNNATASYFFWFSEARHSAFTAPLTIWLNGGPGSDSLLGLFGGMALTGVPKIGPCKVTEELNTTFNPHSWSEVSNVLFLSQPVGVGFSYQSQNGRRSSGWVTETTEKAAVQAWDVLQAFMHALPTMDPVITTKTVHLWTESYGGHYGPSFFRYFHGMNEAIKSGSMTGIPLNLGVLGISSGIIDALAQFPKFPEFAVNNTYNISLVPGEVSRFMDFACHMPNGCINQIQQCREEYQRDKQKALRTPITADGAIRYNKMSAFFTNRTSPRTIARCAEATYMCRDNVEGPYYFYGSRNMYDIRRPAQDPIVSQSFVDFVNLQTTRAALGVDSIPELAAAAPASFAYAPQSETVYNAFARAGDYVFPSFLDDLDYLLENGIRVLLVHGDADYIGNWFGGEAVSLALTYTQSFLFQATPYTPLSFDDPDSPDYGSGNRKGTVQGKVREYGNLSFAVVYDAGHFLPVDKPALALELFRRAVTNMDLPTGRDPTNTTAVPFVPDSPLPVVDAKTTLPSSPHM</sequence>